<dbReference type="Proteomes" id="UP000314294">
    <property type="component" value="Unassembled WGS sequence"/>
</dbReference>
<dbReference type="AlphaFoldDB" id="A0A4Z2GKP4"/>
<protein>
    <submittedName>
        <fullName evidence="2">Uncharacterized protein</fullName>
    </submittedName>
</protein>
<reference evidence="2 3" key="1">
    <citation type="submission" date="2019-03" db="EMBL/GenBank/DDBJ databases">
        <title>First draft genome of Liparis tanakae, snailfish: a comprehensive survey of snailfish specific genes.</title>
        <authorList>
            <person name="Kim W."/>
            <person name="Song I."/>
            <person name="Jeong J.-H."/>
            <person name="Kim D."/>
            <person name="Kim S."/>
            <person name="Ryu S."/>
            <person name="Song J.Y."/>
            <person name="Lee S.K."/>
        </authorList>
    </citation>
    <scope>NUCLEOTIDE SEQUENCE [LARGE SCALE GENOMIC DNA]</scope>
    <source>
        <tissue evidence="2">Muscle</tissue>
    </source>
</reference>
<gene>
    <name evidence="2" type="ORF">EYF80_035737</name>
</gene>
<proteinExistence type="predicted"/>
<evidence type="ECO:0000313" key="3">
    <source>
        <dbReference type="Proteomes" id="UP000314294"/>
    </source>
</evidence>
<keyword evidence="3" id="KW-1185">Reference proteome</keyword>
<feature type="region of interest" description="Disordered" evidence="1">
    <location>
        <begin position="86"/>
        <end position="126"/>
    </location>
</feature>
<dbReference type="EMBL" id="SRLO01000497">
    <property type="protein sequence ID" value="TNN54046.1"/>
    <property type="molecule type" value="Genomic_DNA"/>
</dbReference>
<name>A0A4Z2GKP4_9TELE</name>
<evidence type="ECO:0000313" key="2">
    <source>
        <dbReference type="EMBL" id="TNN54046.1"/>
    </source>
</evidence>
<evidence type="ECO:0000256" key="1">
    <source>
        <dbReference type="SAM" id="MobiDB-lite"/>
    </source>
</evidence>
<comment type="caution">
    <text evidence="2">The sequence shown here is derived from an EMBL/GenBank/DDBJ whole genome shotgun (WGS) entry which is preliminary data.</text>
</comment>
<feature type="compositionally biased region" description="Basic and acidic residues" evidence="1">
    <location>
        <begin position="42"/>
        <end position="56"/>
    </location>
</feature>
<feature type="region of interest" description="Disordered" evidence="1">
    <location>
        <begin position="16"/>
        <end position="56"/>
    </location>
</feature>
<sequence>MQAGHGKCFEGWSERAAAGRQSLHTATDHLPLYPGRSLPAPEKGEGRTRASVSKDDRGLWANVGSWSSARAKEENVMKGRRKLNISPGAFGVINSGDSGGGSRSKHIADRRHGGAGAASRSLNIER</sequence>
<organism evidence="2 3">
    <name type="scientific">Liparis tanakae</name>
    <name type="common">Tanaka's snailfish</name>
    <dbReference type="NCBI Taxonomy" id="230148"/>
    <lineage>
        <taxon>Eukaryota</taxon>
        <taxon>Metazoa</taxon>
        <taxon>Chordata</taxon>
        <taxon>Craniata</taxon>
        <taxon>Vertebrata</taxon>
        <taxon>Euteleostomi</taxon>
        <taxon>Actinopterygii</taxon>
        <taxon>Neopterygii</taxon>
        <taxon>Teleostei</taxon>
        <taxon>Neoteleostei</taxon>
        <taxon>Acanthomorphata</taxon>
        <taxon>Eupercaria</taxon>
        <taxon>Perciformes</taxon>
        <taxon>Cottioidei</taxon>
        <taxon>Cottales</taxon>
        <taxon>Liparidae</taxon>
        <taxon>Liparis</taxon>
    </lineage>
</organism>
<accession>A0A4Z2GKP4</accession>